<reference evidence="1" key="1">
    <citation type="submission" date="2022-04" db="EMBL/GenBank/DDBJ databases">
        <title>Complete genome of Bacillus.</title>
        <authorList>
            <person name="Kong X."/>
            <person name="Hou M."/>
        </authorList>
    </citation>
    <scope>NUCLEOTIDE SEQUENCE</scope>
    <source>
        <strain evidence="1">A78.1</strain>
    </source>
</reference>
<proteinExistence type="predicted"/>
<accession>A0ACD3ZUN4</accession>
<keyword evidence="2" id="KW-1185">Reference proteome</keyword>
<evidence type="ECO:0000313" key="2">
    <source>
        <dbReference type="Proteomes" id="UP000830837"/>
    </source>
</evidence>
<sequence>MNVFQLFIKSTYSPRDIAKTRFQGIGKAILYVFLLSVLFAIPTAYYVSSGTVKSMNGFKTVLNKDFPDFTISNGKLQTEEKKATESQANGFVIVFDPTDAYGTEQIEAKQNAIGILQNKFVLAIDGQAQEMPYSMMPSELKKKDVIAGLNQNKAMIVTVLSALIFLVTAAGKFIEVSFLALIGVIIKNSQKKHLSYHQLWKLSAYSITLSTVFFTIMRAVEVTVPSEFLLNWFVNFVILFLVLKEIPSKKIINKN</sequence>
<organism evidence="1 2">
    <name type="scientific">Bacillus rugosus</name>
    <dbReference type="NCBI Taxonomy" id="2715209"/>
    <lineage>
        <taxon>Bacteria</taxon>
        <taxon>Bacillati</taxon>
        <taxon>Bacillota</taxon>
        <taxon>Bacilli</taxon>
        <taxon>Bacillales</taxon>
        <taxon>Bacillaceae</taxon>
        <taxon>Bacillus</taxon>
    </lineage>
</organism>
<gene>
    <name evidence="1" type="ORF">M0696_12430</name>
</gene>
<evidence type="ECO:0000313" key="1">
    <source>
        <dbReference type="EMBL" id="UPV77670.1"/>
    </source>
</evidence>
<dbReference type="EMBL" id="CP096590">
    <property type="protein sequence ID" value="UPV77670.1"/>
    <property type="molecule type" value="Genomic_DNA"/>
</dbReference>
<protein>
    <submittedName>
        <fullName evidence="1">DUF1189 domain-containing protein</fullName>
    </submittedName>
</protein>
<dbReference type="Proteomes" id="UP000830837">
    <property type="component" value="Chromosome"/>
</dbReference>
<name>A0ACD3ZUN4_9BACI</name>